<dbReference type="PANTHER" id="PTHR13040:SF2">
    <property type="entry name" value="AUTOPHAGY PROTEIN 5"/>
    <property type="match status" value="1"/>
</dbReference>
<keyword evidence="3 7" id="KW-1017">Isopeptide bond</keyword>
<keyword evidence="5" id="KW-0653">Protein transport</keyword>
<dbReference type="GO" id="GO:0061908">
    <property type="term" value="C:phagophore"/>
    <property type="evidence" value="ECO:0007669"/>
    <property type="project" value="TreeGrafter"/>
</dbReference>
<dbReference type="GO" id="GO:0000422">
    <property type="term" value="P:autophagy of mitochondrion"/>
    <property type="evidence" value="ECO:0007669"/>
    <property type="project" value="TreeGrafter"/>
</dbReference>
<dbReference type="Pfam" id="PF20637">
    <property type="entry name" value="ATG5_HBR"/>
    <property type="match status" value="1"/>
</dbReference>
<keyword evidence="6 7" id="KW-0072">Autophagy</keyword>
<dbReference type="GO" id="GO:0006995">
    <property type="term" value="P:cellular response to nitrogen starvation"/>
    <property type="evidence" value="ECO:0007669"/>
    <property type="project" value="TreeGrafter"/>
</dbReference>
<evidence type="ECO:0000259" key="10">
    <source>
        <dbReference type="Pfam" id="PF20638"/>
    </source>
</evidence>
<gene>
    <name evidence="11" type="ORF">LAQU0_S01e05974g</name>
</gene>
<dbReference type="GO" id="GO:0019776">
    <property type="term" value="F:Atg8-family ligase activity"/>
    <property type="evidence" value="ECO:0007669"/>
    <property type="project" value="TreeGrafter"/>
</dbReference>
<accession>A0A0P1KM15</accession>
<feature type="domain" description="Autophagy protein ATG5 UblB" evidence="8">
    <location>
        <begin position="199"/>
        <end position="283"/>
    </location>
</feature>
<keyword evidence="7" id="KW-0813">Transport</keyword>
<dbReference type="Gene3D" id="3.10.20.90">
    <property type="entry name" value="Phosphatidylinositol 3-kinase Catalytic Subunit, Chain A, domain 1"/>
    <property type="match status" value="1"/>
</dbReference>
<dbReference type="GO" id="GO:0034045">
    <property type="term" value="C:phagophore assembly site membrane"/>
    <property type="evidence" value="ECO:0007669"/>
    <property type="project" value="UniProtKB-SubCell"/>
</dbReference>
<evidence type="ECO:0000256" key="6">
    <source>
        <dbReference type="ARBA" id="ARBA00023006"/>
    </source>
</evidence>
<dbReference type="Gene3D" id="1.10.246.190">
    <property type="entry name" value="Autophagy protein Apg5, helix rich domain"/>
    <property type="match status" value="1"/>
</dbReference>
<sequence length="296" mass="34035">MDSVRGRAWAGSLNLRITVYPDLLLSSSSQCKHSINFKVPRETYLVFYFPYILERIATELRNNVTEHYNGWWVEMEGVPLSWNFPVGVLYDSLTGLDPLLRSSKHQSNSINVWELTLRHGAQSPSSIIPIVRGTDQIREFWMHQWKQACFILNGASKQMMSLSKPDTMKFWNSVLRREQNVFDAIREKILPILENARFIPLRVHLALPQIRLLEPQARVQDNNGLTSLGNVLNSEFPEWFSDDPSRPNLAKAIIQGIEVPLQLSLWHLYQELSSFDGFLHVSLCLMTEDASLTSHS</sequence>
<evidence type="ECO:0000256" key="4">
    <source>
        <dbReference type="ARBA" id="ARBA00022843"/>
    </source>
</evidence>
<evidence type="ECO:0000256" key="2">
    <source>
        <dbReference type="ARBA" id="ARBA00006910"/>
    </source>
</evidence>
<evidence type="ECO:0000256" key="5">
    <source>
        <dbReference type="ARBA" id="ARBA00022927"/>
    </source>
</evidence>
<dbReference type="GO" id="GO:0015031">
    <property type="term" value="P:protein transport"/>
    <property type="evidence" value="ECO:0007669"/>
    <property type="project" value="UniProtKB-KW"/>
</dbReference>
<name>A0A0P1KM15_9SACH</name>
<feature type="domain" description="Autophagy protein ATG5 alpha-helical bundle region" evidence="9">
    <location>
        <begin position="135"/>
        <end position="191"/>
    </location>
</feature>
<comment type="subcellular location">
    <subcellularLocation>
        <location evidence="1 7">Preautophagosomal structure membrane</location>
        <topology evidence="1 7">Peripheral membrane protein</topology>
    </subcellularLocation>
</comment>
<dbReference type="Proteomes" id="UP000236544">
    <property type="component" value="Unassembled WGS sequence"/>
</dbReference>
<dbReference type="Gene3D" id="3.10.20.620">
    <property type="match status" value="1"/>
</dbReference>
<evidence type="ECO:0000259" key="8">
    <source>
        <dbReference type="Pfam" id="PF04106"/>
    </source>
</evidence>
<keyword evidence="4 7" id="KW-0832">Ubl conjugation</keyword>
<dbReference type="InterPro" id="IPR042526">
    <property type="entry name" value="Atg5_HR"/>
</dbReference>
<evidence type="ECO:0000313" key="12">
    <source>
        <dbReference type="Proteomes" id="UP000236544"/>
    </source>
</evidence>
<dbReference type="OrthoDB" id="272162at2759"/>
<comment type="subunit">
    <text evidence="7">Conjugated with ATG12.</text>
</comment>
<dbReference type="GO" id="GO:0044233">
    <property type="term" value="C:mitochondria-associated endoplasmic reticulum membrane contact site"/>
    <property type="evidence" value="ECO:0007669"/>
    <property type="project" value="TreeGrafter"/>
</dbReference>
<protein>
    <recommendedName>
        <fullName evidence="7">Autophagy protein 5</fullName>
    </recommendedName>
</protein>
<evidence type="ECO:0000259" key="9">
    <source>
        <dbReference type="Pfam" id="PF20637"/>
    </source>
</evidence>
<dbReference type="Pfam" id="PF04106">
    <property type="entry name" value="ATG5_UblB"/>
    <property type="match status" value="1"/>
</dbReference>
<organism evidence="11 12">
    <name type="scientific">Lachancea quebecensis</name>
    <dbReference type="NCBI Taxonomy" id="1654605"/>
    <lineage>
        <taxon>Eukaryota</taxon>
        <taxon>Fungi</taxon>
        <taxon>Dikarya</taxon>
        <taxon>Ascomycota</taxon>
        <taxon>Saccharomycotina</taxon>
        <taxon>Saccharomycetes</taxon>
        <taxon>Saccharomycetales</taxon>
        <taxon>Saccharomycetaceae</taxon>
        <taxon>Lachancea</taxon>
    </lineage>
</organism>
<comment type="function">
    <text evidence="7">Involved in cytoplasm to vacuole transport (Cvt) and autophagic vesicle formation.</text>
</comment>
<evidence type="ECO:0000256" key="1">
    <source>
        <dbReference type="ARBA" id="ARBA00004623"/>
    </source>
</evidence>
<dbReference type="InterPro" id="IPR048940">
    <property type="entry name" value="ATG5_HBR"/>
</dbReference>
<reference evidence="12" key="1">
    <citation type="submission" date="2015-10" db="EMBL/GenBank/DDBJ databases">
        <authorList>
            <person name="Devillers H."/>
        </authorList>
    </citation>
    <scope>NUCLEOTIDE SEQUENCE [LARGE SCALE GENOMIC DNA]</scope>
</reference>
<dbReference type="InterPro" id="IPR042527">
    <property type="entry name" value="Atg5_UblA_dom_sf"/>
</dbReference>
<dbReference type="EMBL" id="LN890560">
    <property type="protein sequence ID" value="CUS20410.1"/>
    <property type="molecule type" value="Genomic_DNA"/>
</dbReference>
<dbReference type="InterPro" id="IPR007239">
    <property type="entry name" value="Atg5"/>
</dbReference>
<proteinExistence type="inferred from homology"/>
<evidence type="ECO:0000313" key="11">
    <source>
        <dbReference type="EMBL" id="CUS20410.1"/>
    </source>
</evidence>
<dbReference type="InterPro" id="IPR048318">
    <property type="entry name" value="ATG5_UblB"/>
</dbReference>
<keyword evidence="12" id="KW-1185">Reference proteome</keyword>
<dbReference type="GO" id="GO:0034727">
    <property type="term" value="P:piecemeal microautophagy of the nucleus"/>
    <property type="evidence" value="ECO:0007669"/>
    <property type="project" value="TreeGrafter"/>
</dbReference>
<feature type="domain" description="Autophagy protein ATG5 UblA" evidence="10">
    <location>
        <begin position="9"/>
        <end position="118"/>
    </location>
</feature>
<evidence type="ECO:0000256" key="3">
    <source>
        <dbReference type="ARBA" id="ARBA00022499"/>
    </source>
</evidence>
<comment type="similarity">
    <text evidence="2 7">Belongs to the ATG5 family.</text>
</comment>
<dbReference type="AlphaFoldDB" id="A0A0P1KM15"/>
<dbReference type="GO" id="GO:0005776">
    <property type="term" value="C:autophagosome"/>
    <property type="evidence" value="ECO:0007669"/>
    <property type="project" value="TreeGrafter"/>
</dbReference>
<dbReference type="Pfam" id="PF20638">
    <property type="entry name" value="ATG5_UblA"/>
    <property type="match status" value="1"/>
</dbReference>
<dbReference type="PANTHER" id="PTHR13040">
    <property type="entry name" value="AUTOPHAGY PROTEIN 5"/>
    <property type="match status" value="1"/>
</dbReference>
<keyword evidence="7" id="KW-0472">Membrane</keyword>
<dbReference type="InterPro" id="IPR048939">
    <property type="entry name" value="ATG5_UblA"/>
</dbReference>
<evidence type="ECO:0000256" key="7">
    <source>
        <dbReference type="RuleBase" id="RU361202"/>
    </source>
</evidence>
<dbReference type="GO" id="GO:0034274">
    <property type="term" value="C:Atg12-Atg5-Atg16 complex"/>
    <property type="evidence" value="ECO:0007669"/>
    <property type="project" value="TreeGrafter"/>
</dbReference>